<dbReference type="Proteomes" id="UP000326936">
    <property type="component" value="Plasmid pTHAF100_a"/>
</dbReference>
<sequence>MTLPVNHDVTFVTAYGVFTTPRYSLRSYSLFSVPMTTFHSLRLERIVVMLVNIREYILKDVEKEAALLVSKLTGALELHHSNTVD</sequence>
<keyword evidence="2" id="KW-1185">Reference proteome</keyword>
<reference evidence="1 2" key="1">
    <citation type="submission" date="2019-10" db="EMBL/GenBank/DDBJ databases">
        <title>Complete genome sequence of Vibrio sp. strain THAF100, isolated from non-filtered water from the water column of tank 6 of a marine aquarium containing stony-coral fragments. Water maintained at 26 degree C.</title>
        <authorList>
            <person name="Ruckert C."/>
            <person name="Franco A."/>
            <person name="Kalinowski J."/>
            <person name="Glaeser S."/>
        </authorList>
    </citation>
    <scope>NUCLEOTIDE SEQUENCE [LARGE SCALE GENOMIC DNA]</scope>
    <source>
        <strain evidence="1 2">THAF100</strain>
        <plasmid evidence="2">pthaf100_a</plasmid>
    </source>
</reference>
<proteinExistence type="predicted"/>
<dbReference type="KEGG" id="vaq:FIV01_15700"/>
<name>A0A5P9CPC5_9VIBR</name>
<gene>
    <name evidence="1" type="ORF">FIV01_15700</name>
</gene>
<organism evidence="1 2">
    <name type="scientific">Vibrio aquimaris</name>
    <dbReference type="NCBI Taxonomy" id="2587862"/>
    <lineage>
        <taxon>Bacteria</taxon>
        <taxon>Pseudomonadati</taxon>
        <taxon>Pseudomonadota</taxon>
        <taxon>Gammaproteobacteria</taxon>
        <taxon>Vibrionales</taxon>
        <taxon>Vibrionaceae</taxon>
        <taxon>Vibrio</taxon>
    </lineage>
</organism>
<geneLocation type="plasmid" evidence="2">
    <name>pthaf100_a</name>
</geneLocation>
<protein>
    <submittedName>
        <fullName evidence="1">Uncharacterized protein</fullName>
    </submittedName>
</protein>
<dbReference type="EMBL" id="CP045351">
    <property type="protein sequence ID" value="QFT27833.1"/>
    <property type="molecule type" value="Genomic_DNA"/>
</dbReference>
<evidence type="ECO:0000313" key="1">
    <source>
        <dbReference type="EMBL" id="QFT27833.1"/>
    </source>
</evidence>
<dbReference type="AlphaFoldDB" id="A0A5P9CPC5"/>
<evidence type="ECO:0000313" key="2">
    <source>
        <dbReference type="Proteomes" id="UP000326936"/>
    </source>
</evidence>
<accession>A0A5P9CPC5</accession>
<keyword evidence="1" id="KW-0614">Plasmid</keyword>